<feature type="domain" description="DUF6896" evidence="1">
    <location>
        <begin position="3"/>
        <end position="117"/>
    </location>
</feature>
<dbReference type="EMBL" id="JBHLYW010000007">
    <property type="protein sequence ID" value="MFC0076556.1"/>
    <property type="molecule type" value="Genomic_DNA"/>
</dbReference>
<evidence type="ECO:0000313" key="3">
    <source>
        <dbReference type="Proteomes" id="UP001589734"/>
    </source>
</evidence>
<dbReference type="InterPro" id="IPR054191">
    <property type="entry name" value="DUF6896"/>
</dbReference>
<proteinExistence type="predicted"/>
<evidence type="ECO:0000259" key="1">
    <source>
        <dbReference type="Pfam" id="PF21837"/>
    </source>
</evidence>
<name>A0ABV6BPM0_9FLAO</name>
<gene>
    <name evidence="2" type="ORF">ACFFLS_05870</name>
</gene>
<protein>
    <submittedName>
        <fullName evidence="2">DUF6896 domain-containing protein</fullName>
    </submittedName>
</protein>
<dbReference type="Proteomes" id="UP001589734">
    <property type="component" value="Unassembled WGS sequence"/>
</dbReference>
<evidence type="ECO:0000313" key="2">
    <source>
        <dbReference type="EMBL" id="MFC0076556.1"/>
    </source>
</evidence>
<organism evidence="2 3">
    <name type="scientific">Flavobacterium procerum</name>
    <dbReference type="NCBI Taxonomy" id="1455569"/>
    <lineage>
        <taxon>Bacteria</taxon>
        <taxon>Pseudomonadati</taxon>
        <taxon>Bacteroidota</taxon>
        <taxon>Flavobacteriia</taxon>
        <taxon>Flavobacteriales</taxon>
        <taxon>Flavobacteriaceae</taxon>
        <taxon>Flavobacterium</taxon>
    </lineage>
</organism>
<dbReference type="Pfam" id="PF21837">
    <property type="entry name" value="DUF6896"/>
    <property type="match status" value="1"/>
</dbReference>
<dbReference type="RefSeq" id="WP_379685610.1">
    <property type="nucleotide sequence ID" value="NZ_JBHLYW010000007.1"/>
</dbReference>
<keyword evidence="3" id="KW-1185">Reference proteome</keyword>
<comment type="caution">
    <text evidence="2">The sequence shown here is derived from an EMBL/GenBank/DDBJ whole genome shotgun (WGS) entry which is preliminary data.</text>
</comment>
<reference evidence="2 3" key="1">
    <citation type="submission" date="2024-09" db="EMBL/GenBank/DDBJ databases">
        <authorList>
            <person name="Sun Q."/>
            <person name="Mori K."/>
        </authorList>
    </citation>
    <scope>NUCLEOTIDE SEQUENCE [LARGE SCALE GENOMIC DNA]</scope>
    <source>
        <strain evidence="2 3">CGMCC 1.12926</strain>
    </source>
</reference>
<sequence length="143" mass="17030">MIEKILGNYISFIRSFETLLKDKYKQDINPCSFSRTFFERIGSIDGIEYYFHGSGCTARRDDVIYAYDISLNEIQFSQWELNELIRTHPEYQKLNYSDDYIAYELFQLINKDVLNWLILEGIDGKSFGCVFKSYRVIQESFFD</sequence>
<accession>A0ABV6BPM0</accession>